<dbReference type="SUPFAM" id="SSF82866">
    <property type="entry name" value="Multidrug efflux transporter AcrB transmembrane domain"/>
    <property type="match status" value="2"/>
</dbReference>
<feature type="transmembrane region" description="Helical" evidence="2">
    <location>
        <begin position="430"/>
        <end position="450"/>
    </location>
</feature>
<dbReference type="Gene3D" id="3.30.70.1440">
    <property type="entry name" value="Multidrug efflux transporter AcrB pore domain"/>
    <property type="match status" value="1"/>
</dbReference>
<feature type="transmembrane region" description="Helical" evidence="2">
    <location>
        <begin position="12"/>
        <end position="32"/>
    </location>
</feature>
<feature type="transmembrane region" description="Helical" evidence="2">
    <location>
        <begin position="913"/>
        <end position="934"/>
    </location>
</feature>
<dbReference type="OrthoDB" id="9798415at2"/>
<keyword evidence="2" id="KW-1133">Transmembrane helix</keyword>
<evidence type="ECO:0000313" key="4">
    <source>
        <dbReference type="EMBL" id="AKQ45011.1"/>
    </source>
</evidence>
<evidence type="ECO:0000256" key="1">
    <source>
        <dbReference type="SAM" id="Coils"/>
    </source>
</evidence>
<dbReference type="GO" id="GO:0042910">
    <property type="term" value="F:xenobiotic transmembrane transporter activity"/>
    <property type="evidence" value="ECO:0007669"/>
    <property type="project" value="TreeGrafter"/>
</dbReference>
<accession>A0A0H4W3J7</accession>
<dbReference type="Proteomes" id="UP000036458">
    <property type="component" value="Chromosome"/>
</dbReference>
<feature type="transmembrane region" description="Helical" evidence="2">
    <location>
        <begin position="333"/>
        <end position="352"/>
    </location>
</feature>
<organism evidence="4 5">
    <name type="scientific">Rufibacter radiotolerans</name>
    <dbReference type="NCBI Taxonomy" id="1379910"/>
    <lineage>
        <taxon>Bacteria</taxon>
        <taxon>Pseudomonadati</taxon>
        <taxon>Bacteroidota</taxon>
        <taxon>Cytophagia</taxon>
        <taxon>Cytophagales</taxon>
        <taxon>Hymenobacteraceae</taxon>
        <taxon>Rufibacter</taxon>
    </lineage>
</organism>
<evidence type="ECO:0000256" key="2">
    <source>
        <dbReference type="SAM" id="Phobius"/>
    </source>
</evidence>
<dbReference type="Gene3D" id="1.20.1640.10">
    <property type="entry name" value="Multidrug efflux transporter AcrB transmembrane domain"/>
    <property type="match status" value="2"/>
</dbReference>
<dbReference type="PRINTS" id="PR00702">
    <property type="entry name" value="ACRIFLAVINRP"/>
</dbReference>
<dbReference type="PATRIC" id="fig|1379910.4.peg.909"/>
<dbReference type="Gene3D" id="3.30.70.1430">
    <property type="entry name" value="Multidrug efflux transporter AcrB pore domain"/>
    <property type="match status" value="2"/>
</dbReference>
<dbReference type="SUPFAM" id="SSF82693">
    <property type="entry name" value="Multidrug efflux transporter AcrB pore domain, PN1, PN2, PC1 and PC2 subdomains"/>
    <property type="match status" value="3"/>
</dbReference>
<sequence>MNITKVSIQRSTLVVVVFTVLTLLGVVSYKALNYELLPKFSPPVLTITTLYPGASPNEVENSVTKEIEEVLSSLENVKEIKGTSLESFSIITVQLNQGTNVDQSLQDAQRKINTVLSRLPDDADTPTLNKFDFDDLPIIKMGATANMPATEFFDLIENKIKPELSRVQGMAAIKILGGQEREIKVNVNASKLEAYGISILQVQQKIRNSNLDFPTGKIKDEAGQTQIRLSGKFQDLSQIRNLVIKEDQTGIVRLGDVAEVQDTQKDVEVLTRINSTSSVGITIQKQSDANAVEVSRLTREALAKLETTYAAQGLKFNIANDSSLFTMEAADSVMHDLVIAVILVAVVMLLFLHSLRNAVIVMISIPASLVATFIVMYLFGFSLNLMSLLALSLVVGILVDDAIVVIENIHRHMEMGKTPAQAAYDGIREISATVTSITLVIVVVFVPIALSTGLVSDILRQFAVVVSVATMISLFVAFTLIPLLASRFSRLEHVSDQNFFGRFILAFERLLDRIIDGFTAALQWAFGHKFITLAVTLLMLVSSFMLVKFGFIGSEFIPAGDRGEVSLQLELPKNSTVEQTNLATKQVEQYLKSIPEVKRVFTTVGTTASSQQGQNSAYKSEVSVTLVDVKERTFSTQQFSRQAKADIESKIPNVEVSPVPVGLVGNAQAPIQVVLSGPSLDTLLAFSQRVMGVVEGVSGTVDVKTSVEGGNPEVEVVVDREKMASVGLSLESVGAGMQMAFSGNTDASFRSGTEDYDINIRLDEFDRRSVSDIGNLSFVNNQGRLVRLSQFADVKQSTGPSQLERTNRVASVNVNAQVIGRPSGSVGADIQAKMADVKVPAGVTIDYAGDLKNQSEGFGTLGIALLASIIFVYLIMVALYDSYVYPLVVLFSIPLAIIGALLALALSAQTLSIFSILGIIMMIGLVAKNAIMVVDFTNQMKKEGHDVKHALLEAVRIRFRPILMTTLAMVIGMLPIALAGGAVGATKKGLAWALIGGLTSSMFLTLIVVPIIYYLFDRILAKFGLDKHTEIILVDKTAEELERETAELEAKKEEMGHVALV</sequence>
<dbReference type="STRING" id="1379910.TH63_04190"/>
<keyword evidence="1" id="KW-0175">Coiled coil</keyword>
<dbReference type="InterPro" id="IPR000731">
    <property type="entry name" value="SSD"/>
</dbReference>
<dbReference type="Pfam" id="PF00873">
    <property type="entry name" value="ACR_tran"/>
    <property type="match status" value="1"/>
</dbReference>
<evidence type="ECO:0000259" key="3">
    <source>
        <dbReference type="PROSITE" id="PS50156"/>
    </source>
</evidence>
<gene>
    <name evidence="4" type="ORF">TH63_04190</name>
</gene>
<dbReference type="GO" id="GO:0005886">
    <property type="term" value="C:plasma membrane"/>
    <property type="evidence" value="ECO:0007669"/>
    <property type="project" value="TreeGrafter"/>
</dbReference>
<dbReference type="InterPro" id="IPR001036">
    <property type="entry name" value="Acrflvin-R"/>
</dbReference>
<reference evidence="4 5" key="1">
    <citation type="submission" date="2015-01" db="EMBL/GenBank/DDBJ databases">
        <title>Rufibacter sp./DG31D/ whole genome sequencing.</title>
        <authorList>
            <person name="Kim M.K."/>
            <person name="Srinivasan S."/>
            <person name="Lee J.-J."/>
        </authorList>
    </citation>
    <scope>NUCLEOTIDE SEQUENCE [LARGE SCALE GENOMIC DNA]</scope>
    <source>
        <strain evidence="4 5">DG31D</strain>
    </source>
</reference>
<dbReference type="Gene3D" id="3.30.2090.10">
    <property type="entry name" value="Multidrug efflux transporter AcrB TolC docking domain, DN and DC subdomains"/>
    <property type="match status" value="2"/>
</dbReference>
<feature type="transmembrane region" description="Helical" evidence="2">
    <location>
        <begin position="858"/>
        <end position="880"/>
    </location>
</feature>
<dbReference type="PANTHER" id="PTHR32063:SF0">
    <property type="entry name" value="SWARMING MOTILITY PROTEIN SWRC"/>
    <property type="match status" value="1"/>
</dbReference>
<proteinExistence type="predicted"/>
<keyword evidence="5" id="KW-1185">Reference proteome</keyword>
<dbReference type="PROSITE" id="PS50156">
    <property type="entry name" value="SSD"/>
    <property type="match status" value="1"/>
</dbReference>
<feature type="transmembrane region" description="Helical" evidence="2">
    <location>
        <begin position="887"/>
        <end position="907"/>
    </location>
</feature>
<dbReference type="Gene3D" id="3.30.70.1320">
    <property type="entry name" value="Multidrug efflux transporter AcrB pore domain like"/>
    <property type="match status" value="1"/>
</dbReference>
<name>A0A0H4W3J7_9BACT</name>
<evidence type="ECO:0000313" key="5">
    <source>
        <dbReference type="Proteomes" id="UP000036458"/>
    </source>
</evidence>
<feature type="transmembrane region" description="Helical" evidence="2">
    <location>
        <begin position="359"/>
        <end position="379"/>
    </location>
</feature>
<dbReference type="SUPFAM" id="SSF82714">
    <property type="entry name" value="Multidrug efflux transporter AcrB TolC docking domain, DN and DC subdomains"/>
    <property type="match status" value="2"/>
</dbReference>
<dbReference type="PANTHER" id="PTHR32063">
    <property type="match status" value="1"/>
</dbReference>
<feature type="transmembrane region" description="Helical" evidence="2">
    <location>
        <begin position="962"/>
        <end position="984"/>
    </location>
</feature>
<feature type="domain" description="SSD" evidence="3">
    <location>
        <begin position="358"/>
        <end position="487"/>
    </location>
</feature>
<protein>
    <submittedName>
        <fullName evidence="4">Acriflavin resistance protein</fullName>
    </submittedName>
</protein>
<dbReference type="EMBL" id="CP010777">
    <property type="protein sequence ID" value="AKQ45011.1"/>
    <property type="molecule type" value="Genomic_DNA"/>
</dbReference>
<feature type="coiled-coil region" evidence="1">
    <location>
        <begin position="1031"/>
        <end position="1058"/>
    </location>
</feature>
<dbReference type="RefSeq" id="WP_048919840.1">
    <property type="nucleotide sequence ID" value="NZ_CP010777.1"/>
</dbReference>
<dbReference type="AlphaFoldDB" id="A0A0H4W3J7"/>
<dbReference type="KEGG" id="ruf:TH63_04190"/>
<feature type="transmembrane region" description="Helical" evidence="2">
    <location>
        <begin position="990"/>
        <end position="1016"/>
    </location>
</feature>
<keyword evidence="2" id="KW-0812">Transmembrane</keyword>
<dbReference type="InterPro" id="IPR027463">
    <property type="entry name" value="AcrB_DN_DC_subdom"/>
</dbReference>
<feature type="transmembrane region" description="Helical" evidence="2">
    <location>
        <begin position="530"/>
        <end position="552"/>
    </location>
</feature>
<feature type="transmembrane region" description="Helical" evidence="2">
    <location>
        <begin position="462"/>
        <end position="485"/>
    </location>
</feature>
<keyword evidence="2" id="KW-0472">Membrane</keyword>